<protein>
    <recommendedName>
        <fullName evidence="13">F-BAR domain-containing protein</fullName>
    </recommendedName>
</protein>
<dbReference type="SMART" id="SM00326">
    <property type="entry name" value="SH3"/>
    <property type="match status" value="1"/>
</dbReference>
<dbReference type="FunFam" id="1.20.1270.60:FF:000045">
    <property type="entry name" value="Cell division control protein"/>
    <property type="match status" value="1"/>
</dbReference>
<feature type="compositionally biased region" description="Polar residues" evidence="8">
    <location>
        <begin position="365"/>
        <end position="383"/>
    </location>
</feature>
<evidence type="ECO:0000256" key="3">
    <source>
        <dbReference type="ARBA" id="ARBA00022490"/>
    </source>
</evidence>
<dbReference type="PRINTS" id="PR00452">
    <property type="entry name" value="SH3DOMAIN"/>
</dbReference>
<feature type="region of interest" description="Disordered" evidence="8">
    <location>
        <begin position="666"/>
        <end position="944"/>
    </location>
</feature>
<dbReference type="PRINTS" id="PR00499">
    <property type="entry name" value="P67PHOX"/>
</dbReference>
<dbReference type="InterPro" id="IPR027267">
    <property type="entry name" value="AH/BAR_dom_sf"/>
</dbReference>
<dbReference type="SMART" id="SM00055">
    <property type="entry name" value="FCH"/>
    <property type="match status" value="1"/>
</dbReference>
<dbReference type="OrthoDB" id="27823at2759"/>
<gene>
    <name evidence="11" type="ORF">K431DRAFT_262474</name>
</gene>
<dbReference type="CDD" id="cd00174">
    <property type="entry name" value="SH3"/>
    <property type="match status" value="1"/>
</dbReference>
<reference evidence="11" key="1">
    <citation type="journal article" date="2020" name="Stud. Mycol.">
        <title>101 Dothideomycetes genomes: a test case for predicting lifestyles and emergence of pathogens.</title>
        <authorList>
            <person name="Haridas S."/>
            <person name="Albert R."/>
            <person name="Binder M."/>
            <person name="Bloem J."/>
            <person name="Labutti K."/>
            <person name="Salamov A."/>
            <person name="Andreopoulos B."/>
            <person name="Baker S."/>
            <person name="Barry K."/>
            <person name="Bills G."/>
            <person name="Bluhm B."/>
            <person name="Cannon C."/>
            <person name="Castanera R."/>
            <person name="Culley D."/>
            <person name="Daum C."/>
            <person name="Ezra D."/>
            <person name="Gonzalez J."/>
            <person name="Henrissat B."/>
            <person name="Kuo A."/>
            <person name="Liang C."/>
            <person name="Lipzen A."/>
            <person name="Lutzoni F."/>
            <person name="Magnuson J."/>
            <person name="Mondo S."/>
            <person name="Nolan M."/>
            <person name="Ohm R."/>
            <person name="Pangilinan J."/>
            <person name="Park H.-J."/>
            <person name="Ramirez L."/>
            <person name="Alfaro M."/>
            <person name="Sun H."/>
            <person name="Tritt A."/>
            <person name="Yoshinaga Y."/>
            <person name="Zwiers L.-H."/>
            <person name="Turgeon B."/>
            <person name="Goodwin S."/>
            <person name="Spatafora J."/>
            <person name="Crous P."/>
            <person name="Grigoriev I."/>
        </authorList>
    </citation>
    <scope>NUCLEOTIDE SEQUENCE</scope>
    <source>
        <strain evidence="11">CBS 116435</strain>
    </source>
</reference>
<feature type="region of interest" description="Disordered" evidence="8">
    <location>
        <begin position="365"/>
        <end position="648"/>
    </location>
</feature>
<feature type="compositionally biased region" description="Low complexity" evidence="8">
    <location>
        <begin position="680"/>
        <end position="692"/>
    </location>
</feature>
<evidence type="ECO:0000256" key="6">
    <source>
        <dbReference type="PROSITE-ProRule" id="PRU00192"/>
    </source>
</evidence>
<feature type="compositionally biased region" description="Polar residues" evidence="8">
    <location>
        <begin position="831"/>
        <end position="865"/>
    </location>
</feature>
<feature type="region of interest" description="Disordered" evidence="8">
    <location>
        <begin position="318"/>
        <end position="343"/>
    </location>
</feature>
<dbReference type="GO" id="GO:1903475">
    <property type="term" value="P:mitotic actomyosin contractile ring assembly"/>
    <property type="evidence" value="ECO:0007669"/>
    <property type="project" value="UniProtKB-ARBA"/>
</dbReference>
<dbReference type="SUPFAM" id="SSF103657">
    <property type="entry name" value="BAR/IMD domain-like"/>
    <property type="match status" value="1"/>
</dbReference>
<dbReference type="AlphaFoldDB" id="A0A9P4QC78"/>
<dbReference type="Gene3D" id="2.30.30.40">
    <property type="entry name" value="SH3 Domains"/>
    <property type="match status" value="1"/>
</dbReference>
<evidence type="ECO:0000256" key="4">
    <source>
        <dbReference type="ARBA" id="ARBA00022553"/>
    </source>
</evidence>
<dbReference type="PANTHER" id="PTHR23065">
    <property type="entry name" value="PROLINE-SERINE-THREONINE PHOSPHATASE INTERACTING PROTEIN 1"/>
    <property type="match status" value="1"/>
</dbReference>
<dbReference type="Pfam" id="PF00018">
    <property type="entry name" value="SH3_1"/>
    <property type="match status" value="1"/>
</dbReference>
<proteinExistence type="predicted"/>
<sequence length="1030" mass="111787">MPGTAADGPTVSLSFANNFWGKDDAGVGPLLERMHNAKVTGDELKSFYTARAQIEEDYAKKLMGLSKKPLGSAESGTLKLSLDVLRAEVESMAKQHQHNAQQMRSELEEPLASFHGGIKERRKIVQTTIEKLLKTKLQQANTVNKTRDRFEQDCLKIKGYLAQGHMVMGQEERKNKAKLEKTQVQMSQSSGEYEAAVKVLEETTGRWNREWKAACDKFQDLEEERIDFFKSSLWSFANIASTVCVSDDASCEKVRLSLEDCDVEKDITSFIKDSGTGQEIPDPPKYINFCRGDIDDASSSDGSDDGNYAVAQFQRTMNPTYRTSSPQPSTFESHNDPDSSLREEMGLPKARTSLQSDDAFVNLRSSQNSAQVPPSFRSSQGSGYNVPAPLATQASQNPIPPALKASDPYAEVPQIPHNPYPADGMTQFCRPDMRPPPSDRSANPSPIRPSSRDSHSDQYSNPSSFTSIEPDAALPSPIKDYNGSNLSGMSGVSGYTTVSSEPETNAHTVHKKKSGFFNSPFRRRSHKRKEESAQAPAPAPITTHIPAHIPAPAPAPPSPTTRNIWAPANTTRQSASVTTSAGSTPTKPLWQTGRANTWAQKQPSPSPEPDGDNPNSPGYQLGIGNNVFNVASPDKRTKPKVPAKDAPKELDPIAQALAELKGINKHASVRQSADRHYGMATPAPGSTSGGSSEFEPRAALAGAVPTPFANPMVRSTPPPAYDQPPVSRLGAPQPAHTSREMKKTTERFTAQKRDMFSTASSRPQHVRSGSAQEPPRAASPQPPRAASPRPYINERQQAQPAPLRATSPRPNTKEAPRPAPQQQAFRAASPNPYTASNSRPRAQSTSPIKPQPNYSGYSSRGNSPGYQPAPRATSPNPAYSHPPPSVANAASRPPSSRGSDHGGVGGANAMVLAPAPSTSQQDPYGGSQRGGRSQAQHYGGEHGYDNQQMAVRTRSQSMGAQRQYTKDGRPILHYARAMYMYQAAIPEELSFAKSDILAVLRQQDDGWWEAEVVGKNSRPGLVPSNYLKNC</sequence>
<keyword evidence="2 6" id="KW-0728">SH3 domain</keyword>
<dbReference type="InterPro" id="IPR031160">
    <property type="entry name" value="F_BAR_dom"/>
</dbReference>
<accession>A0A9P4QC78</accession>
<evidence type="ECO:0008006" key="13">
    <source>
        <dbReference type="Google" id="ProtNLM"/>
    </source>
</evidence>
<dbReference type="GO" id="GO:0120104">
    <property type="term" value="C:mitotic actomyosin contractile ring, proximal layer"/>
    <property type="evidence" value="ECO:0007669"/>
    <property type="project" value="UniProtKB-ARBA"/>
</dbReference>
<comment type="subcellular location">
    <subcellularLocation>
        <location evidence="1">Cytoplasm</location>
        <location evidence="1">Cytoskeleton</location>
    </subcellularLocation>
</comment>
<dbReference type="Proteomes" id="UP000799441">
    <property type="component" value="Unassembled WGS sequence"/>
</dbReference>
<feature type="compositionally biased region" description="Polar residues" evidence="8">
    <location>
        <begin position="318"/>
        <end position="332"/>
    </location>
</feature>
<evidence type="ECO:0000259" key="9">
    <source>
        <dbReference type="PROSITE" id="PS50002"/>
    </source>
</evidence>
<evidence type="ECO:0000313" key="12">
    <source>
        <dbReference type="Proteomes" id="UP000799441"/>
    </source>
</evidence>
<keyword evidence="5" id="KW-0206">Cytoskeleton</keyword>
<dbReference type="InterPro" id="IPR036028">
    <property type="entry name" value="SH3-like_dom_sf"/>
</dbReference>
<keyword evidence="7" id="KW-0175">Coiled coil</keyword>
<comment type="caution">
    <text evidence="11">The sequence shown here is derived from an EMBL/GenBank/DDBJ whole genome shotgun (WGS) entry which is preliminary data.</text>
</comment>
<organism evidence="11 12">
    <name type="scientific">Polychaeton citri CBS 116435</name>
    <dbReference type="NCBI Taxonomy" id="1314669"/>
    <lineage>
        <taxon>Eukaryota</taxon>
        <taxon>Fungi</taxon>
        <taxon>Dikarya</taxon>
        <taxon>Ascomycota</taxon>
        <taxon>Pezizomycotina</taxon>
        <taxon>Dothideomycetes</taxon>
        <taxon>Dothideomycetidae</taxon>
        <taxon>Capnodiales</taxon>
        <taxon>Capnodiaceae</taxon>
        <taxon>Polychaeton</taxon>
    </lineage>
</organism>
<evidence type="ECO:0000256" key="7">
    <source>
        <dbReference type="PROSITE-ProRule" id="PRU01077"/>
    </source>
</evidence>
<keyword evidence="12" id="KW-1185">Reference proteome</keyword>
<dbReference type="PROSITE" id="PS51741">
    <property type="entry name" value="F_BAR"/>
    <property type="match status" value="1"/>
</dbReference>
<feature type="compositionally biased region" description="Basic and acidic residues" evidence="8">
    <location>
        <begin position="333"/>
        <end position="343"/>
    </location>
</feature>
<feature type="compositionally biased region" description="Polar residues" evidence="8">
    <location>
        <begin position="482"/>
        <end position="507"/>
    </location>
</feature>
<feature type="compositionally biased region" description="Polar residues" evidence="8">
    <location>
        <begin position="457"/>
        <end position="467"/>
    </location>
</feature>
<evidence type="ECO:0000256" key="1">
    <source>
        <dbReference type="ARBA" id="ARBA00004245"/>
    </source>
</evidence>
<evidence type="ECO:0000313" key="11">
    <source>
        <dbReference type="EMBL" id="KAF2724548.1"/>
    </source>
</evidence>
<dbReference type="PANTHER" id="PTHR23065:SF7">
    <property type="entry name" value="NOSTRIN, ISOFORM H"/>
    <property type="match status" value="1"/>
</dbReference>
<evidence type="ECO:0000256" key="8">
    <source>
        <dbReference type="SAM" id="MobiDB-lite"/>
    </source>
</evidence>
<feature type="compositionally biased region" description="Polar residues" evidence="8">
    <location>
        <begin position="757"/>
        <end position="769"/>
    </location>
</feature>
<evidence type="ECO:0000256" key="5">
    <source>
        <dbReference type="ARBA" id="ARBA00023212"/>
    </source>
</evidence>
<keyword evidence="3" id="KW-0963">Cytoplasm</keyword>
<feature type="compositionally biased region" description="Low complexity" evidence="8">
    <location>
        <begin position="770"/>
        <end position="779"/>
    </location>
</feature>
<feature type="compositionally biased region" description="Polar residues" evidence="8">
    <location>
        <begin position="568"/>
        <end position="586"/>
    </location>
</feature>
<dbReference type="PROSITE" id="PS50002">
    <property type="entry name" value="SH3"/>
    <property type="match status" value="1"/>
</dbReference>
<keyword evidence="4" id="KW-0597">Phosphoprotein</keyword>
<evidence type="ECO:0000256" key="2">
    <source>
        <dbReference type="ARBA" id="ARBA00022443"/>
    </source>
</evidence>
<dbReference type="GO" id="GO:0009898">
    <property type="term" value="C:cytoplasmic side of plasma membrane"/>
    <property type="evidence" value="ECO:0007669"/>
    <property type="project" value="TreeGrafter"/>
</dbReference>
<feature type="domain" description="SH3" evidence="9">
    <location>
        <begin position="970"/>
        <end position="1030"/>
    </location>
</feature>
<dbReference type="GO" id="GO:0005543">
    <property type="term" value="F:phospholipid binding"/>
    <property type="evidence" value="ECO:0007669"/>
    <property type="project" value="UniProtKB-ARBA"/>
</dbReference>
<dbReference type="FunFam" id="2.30.30.40:FF:000164">
    <property type="entry name" value="Cell division control protein"/>
    <property type="match status" value="1"/>
</dbReference>
<feature type="compositionally biased region" description="Basic and acidic residues" evidence="8">
    <location>
        <begin position="737"/>
        <end position="755"/>
    </location>
</feature>
<dbReference type="SUPFAM" id="SSF50044">
    <property type="entry name" value="SH3-domain"/>
    <property type="match status" value="1"/>
</dbReference>
<dbReference type="Gene3D" id="1.20.1270.60">
    <property type="entry name" value="Arfaptin homology (AH) domain/BAR domain"/>
    <property type="match status" value="1"/>
</dbReference>
<dbReference type="Pfam" id="PF00611">
    <property type="entry name" value="FCH"/>
    <property type="match status" value="1"/>
</dbReference>
<dbReference type="EMBL" id="MU003771">
    <property type="protein sequence ID" value="KAF2724548.1"/>
    <property type="molecule type" value="Genomic_DNA"/>
</dbReference>
<feature type="domain" description="F-BAR" evidence="10">
    <location>
        <begin position="13"/>
        <end position="266"/>
    </location>
</feature>
<dbReference type="GO" id="GO:0106006">
    <property type="term" value="F:cytoskeletal protein-membrane anchor activity"/>
    <property type="evidence" value="ECO:0007669"/>
    <property type="project" value="UniProtKB-ARBA"/>
</dbReference>
<dbReference type="InterPro" id="IPR001060">
    <property type="entry name" value="FCH_dom"/>
</dbReference>
<dbReference type="InterPro" id="IPR001452">
    <property type="entry name" value="SH3_domain"/>
</dbReference>
<name>A0A9P4QC78_9PEZI</name>
<dbReference type="CDD" id="cd07651">
    <property type="entry name" value="F-BAR_PombeCdc15_like"/>
    <property type="match status" value="1"/>
</dbReference>
<feature type="compositionally biased region" description="Polar residues" evidence="8">
    <location>
        <begin position="593"/>
        <end position="603"/>
    </location>
</feature>
<evidence type="ECO:0000259" key="10">
    <source>
        <dbReference type="PROSITE" id="PS51741"/>
    </source>
</evidence>
<feature type="compositionally biased region" description="Pro residues" evidence="8">
    <location>
        <begin position="549"/>
        <end position="559"/>
    </location>
</feature>